<dbReference type="InterPro" id="IPR011735">
    <property type="entry name" value="WlaTC/HtrL_glycosyltransf"/>
</dbReference>
<dbReference type="Proteomes" id="UP001497392">
    <property type="component" value="Unassembled WGS sequence"/>
</dbReference>
<organism evidence="1 2">
    <name type="scientific">Coccomyxa viridis</name>
    <dbReference type="NCBI Taxonomy" id="1274662"/>
    <lineage>
        <taxon>Eukaryota</taxon>
        <taxon>Viridiplantae</taxon>
        <taxon>Chlorophyta</taxon>
        <taxon>core chlorophytes</taxon>
        <taxon>Trebouxiophyceae</taxon>
        <taxon>Trebouxiophyceae incertae sedis</taxon>
        <taxon>Coccomyxaceae</taxon>
        <taxon>Coccomyxa</taxon>
    </lineage>
</organism>
<sequence>MPSICCVTAFVDIDRSGWKEFARPTTEYLCRFKRLLRQPQDLVVFIDTRLLEPVIEMARARLESGNSSVTQVIPVDENILLEHIPAFKKVEADAAIMQSDAYRARTRHRSNHPEHCNPLYTAVNHAKIDFVAFATSMFGERYSHFAWVDFGLAVHDQTCTGRPLVIDKLDPDRANYVCINDPEPGDGDALQTLVSAREVIAGGFFCLPKSLIEQHQRDYHSTCDRLRAQGIADDDQAIVVNMHARAPGRFALHRGGYCTALAQFS</sequence>
<dbReference type="EMBL" id="CAXHTA020000012">
    <property type="protein sequence ID" value="CAL5225054.1"/>
    <property type="molecule type" value="Genomic_DNA"/>
</dbReference>
<protein>
    <submittedName>
        <fullName evidence="1">G7832 protein</fullName>
    </submittedName>
</protein>
<reference evidence="1 2" key="1">
    <citation type="submission" date="2024-06" db="EMBL/GenBank/DDBJ databases">
        <authorList>
            <person name="Kraege A."/>
            <person name="Thomma B."/>
        </authorList>
    </citation>
    <scope>NUCLEOTIDE SEQUENCE [LARGE SCALE GENOMIC DNA]</scope>
</reference>
<keyword evidence="2" id="KW-1185">Reference proteome</keyword>
<gene>
    <name evidence="1" type="primary">g7832</name>
    <name evidence="1" type="ORF">VP750_LOCUS6713</name>
</gene>
<dbReference type="Pfam" id="PF09612">
    <property type="entry name" value="HtrL_YibB"/>
    <property type="match status" value="1"/>
</dbReference>
<evidence type="ECO:0000313" key="2">
    <source>
        <dbReference type="Proteomes" id="UP001497392"/>
    </source>
</evidence>
<comment type="caution">
    <text evidence="1">The sequence shown here is derived from an EMBL/GenBank/DDBJ whole genome shotgun (WGS) entry which is preliminary data.</text>
</comment>
<evidence type="ECO:0000313" key="1">
    <source>
        <dbReference type="EMBL" id="CAL5225054.1"/>
    </source>
</evidence>
<name>A0ABP1FYU3_9CHLO</name>
<accession>A0ABP1FYU3</accession>
<proteinExistence type="predicted"/>